<proteinExistence type="predicted"/>
<accession>A0ABU4KFR1</accession>
<evidence type="ECO:0000313" key="2">
    <source>
        <dbReference type="Proteomes" id="UP001278571"/>
    </source>
</evidence>
<dbReference type="Proteomes" id="UP001278571">
    <property type="component" value="Unassembled WGS sequence"/>
</dbReference>
<organism evidence="1 2">
    <name type="scientific">Streptomyces roseolus</name>
    <dbReference type="NCBI Taxonomy" id="67358"/>
    <lineage>
        <taxon>Bacteria</taxon>
        <taxon>Bacillati</taxon>
        <taxon>Actinomycetota</taxon>
        <taxon>Actinomycetes</taxon>
        <taxon>Kitasatosporales</taxon>
        <taxon>Streptomycetaceae</taxon>
        <taxon>Streptomyces</taxon>
    </lineage>
</organism>
<name>A0ABU4KFR1_9ACTN</name>
<dbReference type="EMBL" id="JAWJZF010000503">
    <property type="protein sequence ID" value="MDX2296630.1"/>
    <property type="molecule type" value="Genomic_DNA"/>
</dbReference>
<sequence>MAAKTTTTPASFRIDRILGDRPFAEVGEPALTVRDENRGLLAVAGTRTAWPECRTSGSSPRSASTAWKT</sequence>
<gene>
    <name evidence="1" type="ORF">R2363_31220</name>
</gene>
<reference evidence="1 2" key="1">
    <citation type="submission" date="2023-10" db="EMBL/GenBank/DDBJ databases">
        <authorList>
            <person name="Wang X.X."/>
        </authorList>
    </citation>
    <scope>NUCLEOTIDE SEQUENCE [LARGE SCALE GENOMIC DNA]</scope>
    <source>
        <strain evidence="1 2">NBRC 12816</strain>
    </source>
</reference>
<evidence type="ECO:0000313" key="1">
    <source>
        <dbReference type="EMBL" id="MDX2296630.1"/>
    </source>
</evidence>
<keyword evidence="2" id="KW-1185">Reference proteome</keyword>
<comment type="caution">
    <text evidence="1">The sequence shown here is derived from an EMBL/GenBank/DDBJ whole genome shotgun (WGS) entry which is preliminary data.</text>
</comment>
<protein>
    <submittedName>
        <fullName evidence="1">Uncharacterized protein</fullName>
    </submittedName>
</protein>
<dbReference type="RefSeq" id="WP_319012796.1">
    <property type="nucleotide sequence ID" value="NZ_JAWJZF010000503.1"/>
</dbReference>